<dbReference type="PROSITE" id="PS51186">
    <property type="entry name" value="GNAT"/>
    <property type="match status" value="1"/>
</dbReference>
<feature type="domain" description="N-acetyltransferase" evidence="1">
    <location>
        <begin position="31"/>
        <end position="185"/>
    </location>
</feature>
<dbReference type="GO" id="GO:0016747">
    <property type="term" value="F:acyltransferase activity, transferring groups other than amino-acyl groups"/>
    <property type="evidence" value="ECO:0007669"/>
    <property type="project" value="InterPro"/>
</dbReference>
<dbReference type="CDD" id="cd04301">
    <property type="entry name" value="NAT_SF"/>
    <property type="match status" value="1"/>
</dbReference>
<gene>
    <name evidence="2" type="ORF">ENQ20_00825</name>
</gene>
<dbReference type="Gene3D" id="3.40.630.30">
    <property type="match status" value="1"/>
</dbReference>
<proteinExistence type="predicted"/>
<evidence type="ECO:0000259" key="1">
    <source>
        <dbReference type="PROSITE" id="PS51186"/>
    </source>
</evidence>
<accession>A0A7C1FDI4</accession>
<keyword evidence="2" id="KW-0808">Transferase</keyword>
<comment type="caution">
    <text evidence="2">The sequence shown here is derived from an EMBL/GenBank/DDBJ whole genome shotgun (WGS) entry which is preliminary data.</text>
</comment>
<dbReference type="Pfam" id="PF00583">
    <property type="entry name" value="Acetyltransf_1"/>
    <property type="match status" value="1"/>
</dbReference>
<name>A0A7C1FDI4_9CHLR</name>
<dbReference type="EMBL" id="DSMG01000008">
    <property type="protein sequence ID" value="HDX30017.1"/>
    <property type="molecule type" value="Genomic_DNA"/>
</dbReference>
<organism evidence="2">
    <name type="scientific">Caldilinea aerophila</name>
    <dbReference type="NCBI Taxonomy" id="133453"/>
    <lineage>
        <taxon>Bacteria</taxon>
        <taxon>Bacillati</taxon>
        <taxon>Chloroflexota</taxon>
        <taxon>Caldilineae</taxon>
        <taxon>Caldilineales</taxon>
        <taxon>Caldilineaceae</taxon>
        <taxon>Caldilinea</taxon>
    </lineage>
</organism>
<evidence type="ECO:0000313" key="2">
    <source>
        <dbReference type="EMBL" id="HDX30017.1"/>
    </source>
</evidence>
<reference evidence="2" key="1">
    <citation type="journal article" date="2020" name="mSystems">
        <title>Genome- and Community-Level Interaction Insights into Carbon Utilization and Element Cycling Functions of Hydrothermarchaeota in Hydrothermal Sediment.</title>
        <authorList>
            <person name="Zhou Z."/>
            <person name="Liu Y."/>
            <person name="Xu W."/>
            <person name="Pan J."/>
            <person name="Luo Z.H."/>
            <person name="Li M."/>
        </authorList>
    </citation>
    <scope>NUCLEOTIDE SEQUENCE [LARGE SCALE GENOMIC DNA]</scope>
    <source>
        <strain evidence="2">SpSt-289</strain>
    </source>
</reference>
<dbReference type="InterPro" id="IPR000182">
    <property type="entry name" value="GNAT_dom"/>
</dbReference>
<dbReference type="InterPro" id="IPR016181">
    <property type="entry name" value="Acyl_CoA_acyltransferase"/>
</dbReference>
<sequence length="202" mass="22800">MANVPYSTQLHMIWPQHLLNAPPGEALPAGYTLRSSRPGDEPHFFQLMARAGWPGWDEARLQRWLPRIVPHGWFVVVHAATHALVASAMALRDEREFGCQGGELGWVACDPAHQRKGLGAAVSAAATTRLIEEGYRYIHLYTEDWRLAALKMYLRLGYVPLLYTADMLERWRTVCTAVGWPFTPEVWEANFESLQSLQSGSL</sequence>
<dbReference type="AlphaFoldDB" id="A0A7C1FDI4"/>
<dbReference type="SUPFAM" id="SSF55729">
    <property type="entry name" value="Acyl-CoA N-acyltransferases (Nat)"/>
    <property type="match status" value="1"/>
</dbReference>
<protein>
    <submittedName>
        <fullName evidence="2">GNAT family N-acetyltransferase</fullName>
    </submittedName>
</protein>